<comment type="subcellular location">
    <subcellularLocation>
        <location evidence="1">Vacuole</location>
    </subcellularLocation>
</comment>
<dbReference type="PANTHER" id="PTHR10426">
    <property type="entry name" value="STRICTOSIDINE SYNTHASE-RELATED"/>
    <property type="match status" value="1"/>
</dbReference>
<dbReference type="SUPFAM" id="SSF63829">
    <property type="entry name" value="Calcium-dependent phosphotriesterase"/>
    <property type="match status" value="1"/>
</dbReference>
<keyword evidence="7" id="KW-1185">Reference proteome</keyword>
<dbReference type="PANTHER" id="PTHR10426:SF109">
    <property type="entry name" value="STRICTOSIDINE SYNTHASE TRANSCRIPTION FACTOR WD40-LIKE FAMILY-RELATED"/>
    <property type="match status" value="1"/>
</dbReference>
<organism evidence="6 7">
    <name type="scientific">Stylosanthes scabra</name>
    <dbReference type="NCBI Taxonomy" id="79078"/>
    <lineage>
        <taxon>Eukaryota</taxon>
        <taxon>Viridiplantae</taxon>
        <taxon>Streptophyta</taxon>
        <taxon>Embryophyta</taxon>
        <taxon>Tracheophyta</taxon>
        <taxon>Spermatophyta</taxon>
        <taxon>Magnoliopsida</taxon>
        <taxon>eudicotyledons</taxon>
        <taxon>Gunneridae</taxon>
        <taxon>Pentapetalae</taxon>
        <taxon>rosids</taxon>
        <taxon>fabids</taxon>
        <taxon>Fabales</taxon>
        <taxon>Fabaceae</taxon>
        <taxon>Papilionoideae</taxon>
        <taxon>50 kb inversion clade</taxon>
        <taxon>dalbergioids sensu lato</taxon>
        <taxon>Dalbergieae</taxon>
        <taxon>Pterocarpus clade</taxon>
        <taxon>Stylosanthes</taxon>
    </lineage>
</organism>
<keyword evidence="4" id="KW-0325">Glycoprotein</keyword>
<protein>
    <recommendedName>
        <fullName evidence="5">Strictosidine synthase conserved region domain-containing protein</fullName>
    </recommendedName>
</protein>
<proteinExistence type="inferred from homology"/>
<dbReference type="Pfam" id="PF03088">
    <property type="entry name" value="Str_synth"/>
    <property type="match status" value="1"/>
</dbReference>
<dbReference type="Gene3D" id="2.120.10.30">
    <property type="entry name" value="TolB, C-terminal domain"/>
    <property type="match status" value="3"/>
</dbReference>
<dbReference type="InterPro" id="IPR018119">
    <property type="entry name" value="Strictosidine_synth_cons-reg"/>
</dbReference>
<evidence type="ECO:0000313" key="6">
    <source>
        <dbReference type="EMBL" id="MED6211730.1"/>
    </source>
</evidence>
<evidence type="ECO:0000256" key="2">
    <source>
        <dbReference type="ARBA" id="ARBA00009191"/>
    </source>
</evidence>
<keyword evidence="3" id="KW-0926">Vacuole</keyword>
<evidence type="ECO:0000256" key="3">
    <source>
        <dbReference type="ARBA" id="ARBA00022554"/>
    </source>
</evidence>
<feature type="domain" description="Strictosidine synthase conserved region" evidence="5">
    <location>
        <begin position="88"/>
        <end position="140"/>
    </location>
</feature>
<evidence type="ECO:0000313" key="7">
    <source>
        <dbReference type="Proteomes" id="UP001341840"/>
    </source>
</evidence>
<comment type="similarity">
    <text evidence="2">Belongs to the strictosidine synthase family.</text>
</comment>
<reference evidence="6 7" key="1">
    <citation type="journal article" date="2023" name="Plants (Basel)">
        <title>Bridging the Gap: Combining Genomics and Transcriptomics Approaches to Understand Stylosanthes scabra, an Orphan Legume from the Brazilian Caatinga.</title>
        <authorList>
            <person name="Ferreira-Neto J.R.C."/>
            <person name="da Silva M.D."/>
            <person name="Binneck E."/>
            <person name="de Melo N.F."/>
            <person name="da Silva R.H."/>
            <person name="de Melo A.L.T.M."/>
            <person name="Pandolfi V."/>
            <person name="Bustamante F.O."/>
            <person name="Brasileiro-Vidal A.C."/>
            <person name="Benko-Iseppon A.M."/>
        </authorList>
    </citation>
    <scope>NUCLEOTIDE SEQUENCE [LARGE SCALE GENOMIC DNA]</scope>
    <source>
        <tissue evidence="6">Leaves</tissue>
    </source>
</reference>
<gene>
    <name evidence="6" type="ORF">PIB30_076454</name>
</gene>
<name>A0ABU6YQU3_9FABA</name>
<dbReference type="Proteomes" id="UP001341840">
    <property type="component" value="Unassembled WGS sequence"/>
</dbReference>
<dbReference type="InterPro" id="IPR011042">
    <property type="entry name" value="6-blade_b-propeller_TolB-like"/>
</dbReference>
<evidence type="ECO:0000256" key="4">
    <source>
        <dbReference type="ARBA" id="ARBA00023180"/>
    </source>
</evidence>
<accession>A0ABU6YQU3</accession>
<dbReference type="EMBL" id="JASCZI010242657">
    <property type="protein sequence ID" value="MED6211730.1"/>
    <property type="molecule type" value="Genomic_DNA"/>
</dbReference>
<evidence type="ECO:0000259" key="5">
    <source>
        <dbReference type="Pfam" id="PF03088"/>
    </source>
</evidence>
<evidence type="ECO:0000256" key="1">
    <source>
        <dbReference type="ARBA" id="ARBA00004116"/>
    </source>
</evidence>
<comment type="caution">
    <text evidence="6">The sequence shown here is derived from an EMBL/GenBank/DDBJ whole genome shotgun (WGS) entry which is preliminary data.</text>
</comment>
<sequence>MAKGLMLVPLMEEFLNIWQQDGYSSPMRNKTICDSLADFSDIQATICGRPLGLGFNHQTNELYVADAYFGLVSIGPNGGVQLALLHENYIALLNSNDGSGSLYRYDPRTKQTTELLSGLAFPAGMAASNDGSFVLDLQITSKGTPGNEFWVAVNNLLGPPPPPPPPPLPPILPSAVRINDLRIISQIMLLPDEFVTQPVNEVHEFNGTIYGGSLFTSYAAVFTMI</sequence>